<evidence type="ECO:0000313" key="2">
    <source>
        <dbReference type="Proteomes" id="UP000277204"/>
    </source>
</evidence>
<evidence type="ECO:0000313" key="1">
    <source>
        <dbReference type="EMBL" id="VDP22808.1"/>
    </source>
</evidence>
<organism evidence="1 2">
    <name type="scientific">Schistosoma margrebowiei</name>
    <dbReference type="NCBI Taxonomy" id="48269"/>
    <lineage>
        <taxon>Eukaryota</taxon>
        <taxon>Metazoa</taxon>
        <taxon>Spiralia</taxon>
        <taxon>Lophotrochozoa</taxon>
        <taxon>Platyhelminthes</taxon>
        <taxon>Trematoda</taxon>
        <taxon>Digenea</taxon>
        <taxon>Strigeidida</taxon>
        <taxon>Schistosomatoidea</taxon>
        <taxon>Schistosomatidae</taxon>
        <taxon>Schistosoma</taxon>
    </lineage>
</organism>
<name>A0A183MLX1_9TREM</name>
<accession>A0A183MLX1</accession>
<dbReference type="Proteomes" id="UP000277204">
    <property type="component" value="Unassembled WGS sequence"/>
</dbReference>
<dbReference type="AlphaFoldDB" id="A0A183MLX1"/>
<proteinExistence type="predicted"/>
<sequence>MSCGWCCEIKACFISSKQAGGLQIPYFRLAKTRCCGLPPTIALPVPPLTILSSSSTGK</sequence>
<keyword evidence="2" id="KW-1185">Reference proteome</keyword>
<dbReference type="EMBL" id="UZAI01017276">
    <property type="protein sequence ID" value="VDP22808.1"/>
    <property type="molecule type" value="Genomic_DNA"/>
</dbReference>
<gene>
    <name evidence="1" type="ORF">SMRZ_LOCUS17046</name>
</gene>
<reference evidence="1 2" key="1">
    <citation type="submission" date="2018-11" db="EMBL/GenBank/DDBJ databases">
        <authorList>
            <consortium name="Pathogen Informatics"/>
        </authorList>
    </citation>
    <scope>NUCLEOTIDE SEQUENCE [LARGE SCALE GENOMIC DNA]</scope>
    <source>
        <strain evidence="1 2">Zambia</strain>
    </source>
</reference>
<protein>
    <submittedName>
        <fullName evidence="1">Uncharacterized protein</fullName>
    </submittedName>
</protein>